<evidence type="ECO:0000256" key="1">
    <source>
        <dbReference type="ARBA" id="ARBA00022692"/>
    </source>
</evidence>
<reference evidence="6 7" key="1">
    <citation type="submission" date="2023-07" db="EMBL/GenBank/DDBJ databases">
        <title>Genomic Encyclopedia of Type Strains, Phase IV (KMG-IV): sequencing the most valuable type-strain genomes for metagenomic binning, comparative biology and taxonomic classification.</title>
        <authorList>
            <person name="Goeker M."/>
        </authorList>
    </citation>
    <scope>NUCLEOTIDE SEQUENCE [LARGE SCALE GENOMIC DNA]</scope>
    <source>
        <strain evidence="6 7">B6-8</strain>
    </source>
</reference>
<comment type="caution">
    <text evidence="6">The sequence shown here is derived from an EMBL/GenBank/DDBJ whole genome shotgun (WGS) entry which is preliminary data.</text>
</comment>
<keyword evidence="2 4" id="KW-1133">Transmembrane helix</keyword>
<dbReference type="PANTHER" id="PTHR42910">
    <property type="entry name" value="TRANSPORTER SCO4007-RELATED"/>
    <property type="match status" value="1"/>
</dbReference>
<feature type="transmembrane region" description="Helical" evidence="4">
    <location>
        <begin position="259"/>
        <end position="278"/>
    </location>
</feature>
<organism evidence="6 7">
    <name type="scientific">Kaistia dalseonensis</name>
    <dbReference type="NCBI Taxonomy" id="410840"/>
    <lineage>
        <taxon>Bacteria</taxon>
        <taxon>Pseudomonadati</taxon>
        <taxon>Pseudomonadota</taxon>
        <taxon>Alphaproteobacteria</taxon>
        <taxon>Hyphomicrobiales</taxon>
        <taxon>Kaistiaceae</taxon>
        <taxon>Kaistia</taxon>
    </lineage>
</organism>
<protein>
    <submittedName>
        <fullName evidence="6">MFS family arabinose efflux permease</fullName>
    </submittedName>
</protein>
<feature type="transmembrane region" description="Helical" evidence="4">
    <location>
        <begin position="113"/>
        <end position="135"/>
    </location>
</feature>
<evidence type="ECO:0000256" key="2">
    <source>
        <dbReference type="ARBA" id="ARBA00022989"/>
    </source>
</evidence>
<evidence type="ECO:0000313" key="6">
    <source>
        <dbReference type="EMBL" id="MDQ0439835.1"/>
    </source>
</evidence>
<feature type="transmembrane region" description="Helical" evidence="4">
    <location>
        <begin position="349"/>
        <end position="370"/>
    </location>
</feature>
<feature type="transmembrane region" description="Helical" evidence="4">
    <location>
        <begin position="228"/>
        <end position="247"/>
    </location>
</feature>
<feature type="transmembrane region" description="Helical" evidence="4">
    <location>
        <begin position="376"/>
        <end position="397"/>
    </location>
</feature>
<evidence type="ECO:0000313" key="7">
    <source>
        <dbReference type="Proteomes" id="UP001241603"/>
    </source>
</evidence>
<keyword evidence="7" id="KW-1185">Reference proteome</keyword>
<feature type="transmembrane region" description="Helical" evidence="4">
    <location>
        <begin position="310"/>
        <end position="328"/>
    </location>
</feature>
<feature type="transmembrane region" description="Helical" evidence="4">
    <location>
        <begin position="177"/>
        <end position="196"/>
    </location>
</feature>
<dbReference type="Gene3D" id="1.20.1250.20">
    <property type="entry name" value="MFS general substrate transporter like domains"/>
    <property type="match status" value="1"/>
</dbReference>
<dbReference type="PROSITE" id="PS50850">
    <property type="entry name" value="MFS"/>
    <property type="match status" value="1"/>
</dbReference>
<evidence type="ECO:0000256" key="3">
    <source>
        <dbReference type="ARBA" id="ARBA00023136"/>
    </source>
</evidence>
<dbReference type="Proteomes" id="UP001241603">
    <property type="component" value="Unassembled WGS sequence"/>
</dbReference>
<feature type="domain" description="Major facilitator superfamily (MFS) profile" evidence="5">
    <location>
        <begin position="16"/>
        <end position="402"/>
    </location>
</feature>
<dbReference type="EMBL" id="JAUSVO010000006">
    <property type="protein sequence ID" value="MDQ0439835.1"/>
    <property type="molecule type" value="Genomic_DNA"/>
</dbReference>
<dbReference type="RefSeq" id="WP_266350718.1">
    <property type="nucleotide sequence ID" value="NZ_JAPKNG010000006.1"/>
</dbReference>
<evidence type="ECO:0000259" key="5">
    <source>
        <dbReference type="PROSITE" id="PS50850"/>
    </source>
</evidence>
<sequence>MSSSHAPDAAHHHAAHPKITPATTFLMAFACGAIAANLYYAQPLIALIGPDVGLSPHVASLIVTLTQLGYGAGLVLLVPLGDVVENKRLIISAIAVTTVALILITLAPNSALFLIAALCIGVASSAVQMLVPMAASMTDEATRGRTVGNVMSGLMVGILFARPLAGILADIAGWRGVFAFSAAMMVVVATLLSLYLPRRHPGQGQSYGKLLASLWTIMRDTPLLRRRGFYQVALFADFSLFWTAAPLELAGAPFHMSQTQIALFALAGAAGALAAPIAGRLADRGFVTIGTGIVILGTIAAFALAGLGGATASLMSMVVAAIILDLFVQSNTVFGQRVLYTLSHTIRSRLNGLYIAMFFVGGAIGSAIASPVYESYGWPGIVAAGIAFPAVAFLYYLTEFLPGNRVRA</sequence>
<dbReference type="SUPFAM" id="SSF103473">
    <property type="entry name" value="MFS general substrate transporter"/>
    <property type="match status" value="1"/>
</dbReference>
<dbReference type="InterPro" id="IPR011701">
    <property type="entry name" value="MFS"/>
</dbReference>
<feature type="transmembrane region" description="Helical" evidence="4">
    <location>
        <begin position="54"/>
        <end position="77"/>
    </location>
</feature>
<dbReference type="InterPro" id="IPR036259">
    <property type="entry name" value="MFS_trans_sf"/>
</dbReference>
<proteinExistence type="predicted"/>
<keyword evidence="1 4" id="KW-0812">Transmembrane</keyword>
<gene>
    <name evidence="6" type="ORF">QO014_004241</name>
</gene>
<dbReference type="CDD" id="cd17324">
    <property type="entry name" value="MFS_NepI_like"/>
    <property type="match status" value="1"/>
</dbReference>
<dbReference type="PANTHER" id="PTHR42910:SF1">
    <property type="entry name" value="MAJOR FACILITATOR SUPERFAMILY (MFS) PROFILE DOMAIN-CONTAINING PROTEIN"/>
    <property type="match status" value="1"/>
</dbReference>
<feature type="transmembrane region" description="Helical" evidence="4">
    <location>
        <begin position="285"/>
        <end position="304"/>
    </location>
</feature>
<feature type="transmembrane region" description="Helical" evidence="4">
    <location>
        <begin position="89"/>
        <end position="107"/>
    </location>
</feature>
<name>A0ABU0HC02_9HYPH</name>
<dbReference type="InterPro" id="IPR020846">
    <property type="entry name" value="MFS_dom"/>
</dbReference>
<feature type="transmembrane region" description="Helical" evidence="4">
    <location>
        <begin position="21"/>
        <end position="42"/>
    </location>
</feature>
<feature type="transmembrane region" description="Helical" evidence="4">
    <location>
        <begin position="147"/>
        <end position="165"/>
    </location>
</feature>
<evidence type="ECO:0000256" key="4">
    <source>
        <dbReference type="SAM" id="Phobius"/>
    </source>
</evidence>
<keyword evidence="3 4" id="KW-0472">Membrane</keyword>
<dbReference type="Pfam" id="PF07690">
    <property type="entry name" value="MFS_1"/>
    <property type="match status" value="2"/>
</dbReference>
<accession>A0ABU0HC02</accession>